<protein>
    <recommendedName>
        <fullName evidence="12">ABC transporter permease</fullName>
    </recommendedName>
</protein>
<dbReference type="Proteomes" id="UP000220438">
    <property type="component" value="Unassembled WGS sequence"/>
</dbReference>
<dbReference type="EMBL" id="NOUW01000007">
    <property type="protein sequence ID" value="PDX90501.1"/>
    <property type="molecule type" value="Genomic_DNA"/>
</dbReference>
<evidence type="ECO:0000313" key="11">
    <source>
        <dbReference type="Proteomes" id="UP000220438"/>
    </source>
</evidence>
<dbReference type="InterPro" id="IPR003838">
    <property type="entry name" value="ABC3_permease_C"/>
</dbReference>
<feature type="transmembrane region" description="Helical" evidence="7">
    <location>
        <begin position="710"/>
        <end position="736"/>
    </location>
</feature>
<feature type="domain" description="MacB-like periplasmic core" evidence="9">
    <location>
        <begin position="31"/>
        <end position="188"/>
    </location>
</feature>
<evidence type="ECO:0000256" key="5">
    <source>
        <dbReference type="ARBA" id="ARBA00023136"/>
    </source>
</evidence>
<reference evidence="10 11" key="1">
    <citation type="journal article" date="2017" name="Front. Microbiol.">
        <title>New Insights into the Diversity of the Genus Faecalibacterium.</title>
        <authorList>
            <person name="Benevides L."/>
            <person name="Burman S."/>
            <person name="Martin R."/>
            <person name="Robert V."/>
            <person name="Thomas M."/>
            <person name="Miquel S."/>
            <person name="Chain F."/>
            <person name="Sokol H."/>
            <person name="Bermudez-Humaran L.G."/>
            <person name="Morrison M."/>
            <person name="Langella P."/>
            <person name="Azevedo V.A."/>
            <person name="Chatel J.M."/>
            <person name="Soares S."/>
        </authorList>
    </citation>
    <scope>NUCLEOTIDE SEQUENCE [LARGE SCALE GENOMIC DNA]</scope>
    <source>
        <strain evidence="10 11">AHMP21</strain>
    </source>
</reference>
<feature type="transmembrane region" description="Helical" evidence="7">
    <location>
        <begin position="664"/>
        <end position="689"/>
    </location>
</feature>
<comment type="similarity">
    <text evidence="6">Belongs to the ABC-4 integral membrane protein family.</text>
</comment>
<evidence type="ECO:0000256" key="7">
    <source>
        <dbReference type="SAM" id="Phobius"/>
    </source>
</evidence>
<dbReference type="PANTHER" id="PTHR30572">
    <property type="entry name" value="MEMBRANE COMPONENT OF TRANSPORTER-RELATED"/>
    <property type="match status" value="1"/>
</dbReference>
<comment type="caution">
    <text evidence="10">The sequence shown here is derived from an EMBL/GenBank/DDBJ whole genome shotgun (WGS) entry which is preliminary data.</text>
</comment>
<keyword evidence="4 7" id="KW-1133">Transmembrane helix</keyword>
<evidence type="ECO:0000259" key="9">
    <source>
        <dbReference type="Pfam" id="PF12704"/>
    </source>
</evidence>
<dbReference type="InterPro" id="IPR025857">
    <property type="entry name" value="MacB_PCD"/>
</dbReference>
<feature type="transmembrane region" description="Helical" evidence="7">
    <location>
        <begin position="252"/>
        <end position="276"/>
    </location>
</feature>
<evidence type="ECO:0000256" key="6">
    <source>
        <dbReference type="ARBA" id="ARBA00038076"/>
    </source>
</evidence>
<dbReference type="GO" id="GO:0005886">
    <property type="term" value="C:plasma membrane"/>
    <property type="evidence" value="ECO:0007669"/>
    <property type="project" value="UniProtKB-SubCell"/>
</dbReference>
<sequence>MTLPFENDTGPVIKKLASRSIQTDKRRNLFVIVTIALAAALMAAIFCAGAGSDRKLEADIRGQYQAVVVNCDRDTIERLKDCPEVERWGLSQNYGSARYGDSVLTVEYADANWMELGKKPSFTGTLPQAANEILVERAFLDYFEIPAEVGQTIEVNLGNGKQTYTVSGIMDVENDSRMFQLYVSEAFVEEMAQGEPLFEFRLRYTGADSMELEQLKADIAAFLSANDVSEDQIFYSSNYFDMQGFKSGVMKYYIPVAILLLVACAVVIYSIFFISVKGKMREYGRLKVIGTTPKQIRRIVRREGLLLSLCGIPLGLLVGGAIGFAIFPAHWSWMGNLPYLAATAAACALTVFLSIHAPVRMAARVSPIEAVRSSGYETATDRKDQKNHRITPFSMAQMNFRRSRKKTVITLVSLGLTGVFLVTAATVLNSISPEKMAIEAMGDHCNYEVSWMDSGGAEGLPAIARENPLTEELRQELLAIDGVESITSHEVTSATVKFPQESVALKFPVFDREQMEQWLPEENLEQGSADYEELAANNGVVVTDSEDHLLSMFYGYTPAVGDVLTFESMDGKAIEVTVMGIAKPSVTSGTGAWGLFTLTEELADQLYPDIENREAVWNVHTSEDSDALRASIFSLLENPVLTVFSRADHAASLESQLKMMTRGVYLMLAFLFVFSMVNLVNTLMTNLLARQQELGILQSVGMTGKQVSRMLIAECLWYAGVTVFLSVGIGGILGWIFDYVISSFNIFGELSYQFPLMETVVFVLALLVVTGIFSVVAVRYSKRLSLVERIKTMD</sequence>
<organism evidence="10 11">
    <name type="scientific">Faecalibacterium prausnitzii</name>
    <dbReference type="NCBI Taxonomy" id="853"/>
    <lineage>
        <taxon>Bacteria</taxon>
        <taxon>Bacillati</taxon>
        <taxon>Bacillota</taxon>
        <taxon>Clostridia</taxon>
        <taxon>Eubacteriales</taxon>
        <taxon>Oscillospiraceae</taxon>
        <taxon>Faecalibacterium</taxon>
    </lineage>
</organism>
<gene>
    <name evidence="10" type="ORF">CHR61_02435</name>
</gene>
<feature type="transmembrane region" description="Helical" evidence="7">
    <location>
        <begin position="756"/>
        <end position="780"/>
    </location>
</feature>
<evidence type="ECO:0000256" key="4">
    <source>
        <dbReference type="ARBA" id="ARBA00022989"/>
    </source>
</evidence>
<feature type="transmembrane region" description="Helical" evidence="7">
    <location>
        <begin position="339"/>
        <end position="359"/>
    </location>
</feature>
<comment type="subcellular location">
    <subcellularLocation>
        <location evidence="1">Cell membrane</location>
        <topology evidence="1">Multi-pass membrane protein</topology>
    </subcellularLocation>
</comment>
<dbReference type="PANTHER" id="PTHR30572:SF4">
    <property type="entry name" value="ABC TRANSPORTER PERMEASE YTRF"/>
    <property type="match status" value="1"/>
</dbReference>
<evidence type="ECO:0000256" key="1">
    <source>
        <dbReference type="ARBA" id="ARBA00004651"/>
    </source>
</evidence>
<evidence type="ECO:0000256" key="3">
    <source>
        <dbReference type="ARBA" id="ARBA00022692"/>
    </source>
</evidence>
<proteinExistence type="inferred from homology"/>
<dbReference type="Pfam" id="PF02687">
    <property type="entry name" value="FtsX"/>
    <property type="match status" value="2"/>
</dbReference>
<keyword evidence="3 7" id="KW-0812">Transmembrane</keyword>
<dbReference type="RefSeq" id="WP_097770120.1">
    <property type="nucleotide sequence ID" value="NZ_NOUW01000007.1"/>
</dbReference>
<feature type="transmembrane region" description="Helical" evidence="7">
    <location>
        <begin position="304"/>
        <end position="327"/>
    </location>
</feature>
<dbReference type="AlphaFoldDB" id="A0A2A7BGR4"/>
<dbReference type="InterPro" id="IPR050250">
    <property type="entry name" value="Macrolide_Exporter_MacB"/>
</dbReference>
<dbReference type="GO" id="GO:0022857">
    <property type="term" value="F:transmembrane transporter activity"/>
    <property type="evidence" value="ECO:0007669"/>
    <property type="project" value="TreeGrafter"/>
</dbReference>
<dbReference type="Pfam" id="PF12704">
    <property type="entry name" value="MacB_PCD"/>
    <property type="match status" value="1"/>
</dbReference>
<evidence type="ECO:0008006" key="12">
    <source>
        <dbReference type="Google" id="ProtNLM"/>
    </source>
</evidence>
<feature type="transmembrane region" description="Helical" evidence="7">
    <location>
        <begin position="408"/>
        <end position="428"/>
    </location>
</feature>
<accession>A0A2A7BGR4</accession>
<name>A0A2A7BGR4_9FIRM</name>
<evidence type="ECO:0000313" key="10">
    <source>
        <dbReference type="EMBL" id="PDX90501.1"/>
    </source>
</evidence>
<keyword evidence="2" id="KW-1003">Cell membrane</keyword>
<keyword evidence="5 7" id="KW-0472">Membrane</keyword>
<feature type="domain" description="ABC3 transporter permease C-terminal" evidence="8">
    <location>
        <begin position="666"/>
        <end position="784"/>
    </location>
</feature>
<evidence type="ECO:0000256" key="2">
    <source>
        <dbReference type="ARBA" id="ARBA00022475"/>
    </source>
</evidence>
<feature type="transmembrane region" description="Helical" evidence="7">
    <location>
        <begin position="29"/>
        <end position="51"/>
    </location>
</feature>
<feature type="domain" description="ABC3 transporter permease C-terminal" evidence="8">
    <location>
        <begin position="256"/>
        <end position="367"/>
    </location>
</feature>
<evidence type="ECO:0000259" key="8">
    <source>
        <dbReference type="Pfam" id="PF02687"/>
    </source>
</evidence>